<evidence type="ECO:0000259" key="1">
    <source>
        <dbReference type="Pfam" id="PF00496"/>
    </source>
</evidence>
<dbReference type="Proteomes" id="UP000470470">
    <property type="component" value="Unassembled WGS sequence"/>
</dbReference>
<dbReference type="SUPFAM" id="SSF53850">
    <property type="entry name" value="Periplasmic binding protein-like II"/>
    <property type="match status" value="1"/>
</dbReference>
<dbReference type="Pfam" id="PF00496">
    <property type="entry name" value="SBP_bac_5"/>
    <property type="match status" value="1"/>
</dbReference>
<dbReference type="EMBL" id="JAAGWK010000022">
    <property type="protein sequence ID" value="NEL55497.1"/>
    <property type="molecule type" value="Genomic_DNA"/>
</dbReference>
<feature type="domain" description="Solute-binding protein family 5" evidence="1">
    <location>
        <begin position="66"/>
        <end position="435"/>
    </location>
</feature>
<accession>A0A7K3WGG3</accession>
<organism evidence="2 3">
    <name type="scientific">Goekera deserti</name>
    <dbReference type="NCBI Taxonomy" id="2497753"/>
    <lineage>
        <taxon>Bacteria</taxon>
        <taxon>Bacillati</taxon>
        <taxon>Actinomycetota</taxon>
        <taxon>Actinomycetes</taxon>
        <taxon>Geodermatophilales</taxon>
        <taxon>Geodermatophilaceae</taxon>
        <taxon>Goekera</taxon>
    </lineage>
</organism>
<reference evidence="2 3" key="1">
    <citation type="submission" date="2020-02" db="EMBL/GenBank/DDBJ databases">
        <title>The whole genome sequence of CPCC 205119.</title>
        <authorList>
            <person name="Jiang Z."/>
        </authorList>
    </citation>
    <scope>NUCLEOTIDE SEQUENCE [LARGE SCALE GENOMIC DNA]</scope>
    <source>
        <strain evidence="2 3">CPCC 205119</strain>
    </source>
</reference>
<dbReference type="PIRSF" id="PIRSF002741">
    <property type="entry name" value="MppA"/>
    <property type="match status" value="1"/>
</dbReference>
<proteinExistence type="predicted"/>
<dbReference type="Gene3D" id="3.40.190.10">
    <property type="entry name" value="Periplasmic binding protein-like II"/>
    <property type="match status" value="1"/>
</dbReference>
<dbReference type="Gene3D" id="3.10.105.10">
    <property type="entry name" value="Dipeptide-binding Protein, Domain 3"/>
    <property type="match status" value="1"/>
</dbReference>
<dbReference type="GO" id="GO:0015833">
    <property type="term" value="P:peptide transport"/>
    <property type="evidence" value="ECO:0007669"/>
    <property type="project" value="TreeGrafter"/>
</dbReference>
<comment type="caution">
    <text evidence="2">The sequence shown here is derived from an EMBL/GenBank/DDBJ whole genome shotgun (WGS) entry which is preliminary data.</text>
</comment>
<dbReference type="GO" id="GO:1904680">
    <property type="term" value="F:peptide transmembrane transporter activity"/>
    <property type="evidence" value="ECO:0007669"/>
    <property type="project" value="TreeGrafter"/>
</dbReference>
<dbReference type="GO" id="GO:0043190">
    <property type="term" value="C:ATP-binding cassette (ABC) transporter complex"/>
    <property type="evidence" value="ECO:0007669"/>
    <property type="project" value="InterPro"/>
</dbReference>
<protein>
    <submittedName>
        <fullName evidence="2">Peptide ABC transporter substrate-binding protein</fullName>
    </submittedName>
</protein>
<keyword evidence="3" id="KW-1185">Reference proteome</keyword>
<dbReference type="InterPro" id="IPR000914">
    <property type="entry name" value="SBP_5_dom"/>
</dbReference>
<name>A0A7K3WGG3_9ACTN</name>
<dbReference type="InterPro" id="IPR039424">
    <property type="entry name" value="SBP_5"/>
</dbReference>
<dbReference type="PANTHER" id="PTHR30290">
    <property type="entry name" value="PERIPLASMIC BINDING COMPONENT OF ABC TRANSPORTER"/>
    <property type="match status" value="1"/>
</dbReference>
<dbReference type="AlphaFoldDB" id="A0A7K3WGG3"/>
<evidence type="ECO:0000313" key="2">
    <source>
        <dbReference type="EMBL" id="NEL55497.1"/>
    </source>
</evidence>
<gene>
    <name evidence="2" type="ORF">G1H19_16035</name>
</gene>
<dbReference type="RefSeq" id="WP_152727407.1">
    <property type="nucleotide sequence ID" value="NZ_JAABOZ010000001.1"/>
</dbReference>
<sequence length="498" mass="52645">MAVALSLALTACGGGSSDSSSSGGNLRLGAIVPPTSLSAANAFWANESIYTQAVYDSLLRETPDAQVQPWLATSWSYDDSKTVLTMKLRDDVVFTDGTKFDASVAAQNVLRFKAGTSSSAANLANVSDAVATDPTTLTITLSQPDPAMLLYLAQAAGAQGSPKAFGAPDEQTNPVGSGPYVLDQDKTVVGSTYVYTKNPDYWAPEEQHFDTLTVNVYATIQTEVNALQGGQIDGANLLDNTANDQVEAAGFTLVPHELDWAGLVLFDRSGQLAPQLADVRVRQAIAHAIDREAILEAANDGAGTVTGQVFGPGTPAFDESLDDTYDYDPPAARKLLADAGLAGGFSVSMPQIQIGSTTVYDLVAQYLSDVGITVDYTPVPLNSAIGDILAAKYPAAFFILQQDPTAWQTANFSITQGATWNVFHQADPTVQGLVSTIQSGSEADADAAAKKLNEYVVQQAWFVPFYRNEGNFAASKDIEVVQQADNAYPLLQNITPAS</sequence>
<dbReference type="GO" id="GO:0042597">
    <property type="term" value="C:periplasmic space"/>
    <property type="evidence" value="ECO:0007669"/>
    <property type="project" value="UniProtKB-ARBA"/>
</dbReference>
<evidence type="ECO:0000313" key="3">
    <source>
        <dbReference type="Proteomes" id="UP000470470"/>
    </source>
</evidence>
<dbReference type="InterPro" id="IPR030678">
    <property type="entry name" value="Peptide/Ni-bd"/>
</dbReference>